<evidence type="ECO:0000313" key="3">
    <source>
        <dbReference type="Proteomes" id="UP000292547"/>
    </source>
</evidence>
<dbReference type="EMBL" id="CP032229">
    <property type="protein sequence ID" value="QBJ91038.1"/>
    <property type="molecule type" value="Genomic_DNA"/>
</dbReference>
<protein>
    <submittedName>
        <fullName evidence="2">N-acetyltransferase</fullName>
    </submittedName>
</protein>
<dbReference type="InterPro" id="IPR013653">
    <property type="entry name" value="GCN5-like_dom"/>
</dbReference>
<dbReference type="Pfam" id="PF08445">
    <property type="entry name" value="FR47"/>
    <property type="match status" value="1"/>
</dbReference>
<sequence length="285" mass="30857">MEPRVWQLTDDLAEFLDVAGDFLRSRPALHTVTLTVAEALRTRGPYTHGTEPPRFGMLRDADGVVRATLLHTPPRPLQLTPLGPEEAAALAGRLAEAGHRVPGVWAERETSAAFASAWQLRTGVTAEQSQRQRLYRLAELTPPDRVPPGRARVAGAADRELLARWYTQFAADTGERALQDPLQWADSRLAHGGATFWETPDGTPVSLAGHLPESAGQIRVAPVYTPAALRGHGYAGAVTAEVSGRAAATGAEVLLFTDLANPVSNRLYQRLGYRPVADFATWTFA</sequence>
<dbReference type="SUPFAM" id="SSF55729">
    <property type="entry name" value="Acyl-CoA N-acyltransferases (Nat)"/>
    <property type="match status" value="1"/>
</dbReference>
<dbReference type="AlphaFoldDB" id="A0A4P6TZA9"/>
<accession>A0A4P6TZA9</accession>
<evidence type="ECO:0000259" key="1">
    <source>
        <dbReference type="PROSITE" id="PS51186"/>
    </source>
</evidence>
<name>A0A4P6TZA9_STRSO</name>
<dbReference type="STRING" id="73044.GCA_000725795_01690"/>
<keyword evidence="2" id="KW-0808">Transferase</keyword>
<dbReference type="RefSeq" id="WP_031184124.1">
    <property type="nucleotide sequence ID" value="NZ_CP032229.1"/>
</dbReference>
<keyword evidence="3" id="KW-1185">Reference proteome</keyword>
<dbReference type="InterPro" id="IPR000182">
    <property type="entry name" value="GNAT_dom"/>
</dbReference>
<dbReference type="KEGG" id="sseo:D0Z67_12490"/>
<feature type="domain" description="N-acetyltransferase" evidence="1">
    <location>
        <begin position="149"/>
        <end position="285"/>
    </location>
</feature>
<dbReference type="PROSITE" id="PS51186">
    <property type="entry name" value="GNAT"/>
    <property type="match status" value="1"/>
</dbReference>
<proteinExistence type="predicted"/>
<dbReference type="Gene3D" id="3.40.630.30">
    <property type="match status" value="1"/>
</dbReference>
<evidence type="ECO:0000313" key="2">
    <source>
        <dbReference type="EMBL" id="QBJ91038.1"/>
    </source>
</evidence>
<dbReference type="OrthoDB" id="3174529at2"/>
<dbReference type="Proteomes" id="UP000292547">
    <property type="component" value="Chromosome"/>
</dbReference>
<reference evidence="2 3" key="1">
    <citation type="submission" date="2018-08" db="EMBL/GenBank/DDBJ databases">
        <title>The complete genome sequence of Streptomyces seoulensis, a pioneer strain for nickel superoxide dismutase discovery.</title>
        <authorList>
            <person name="Shin J."/>
            <person name="Lee J.-S."/>
            <person name="Lee E.-J."/>
            <person name="Youn H.-D."/>
        </authorList>
    </citation>
    <scope>NUCLEOTIDE SEQUENCE [LARGE SCALE GENOMIC DNA]</scope>
    <source>
        <strain evidence="2 3">KCTC 9819</strain>
    </source>
</reference>
<organism evidence="2 3">
    <name type="scientific">Streptomyces seoulensis</name>
    <dbReference type="NCBI Taxonomy" id="73044"/>
    <lineage>
        <taxon>Bacteria</taxon>
        <taxon>Bacillati</taxon>
        <taxon>Actinomycetota</taxon>
        <taxon>Actinomycetes</taxon>
        <taxon>Kitasatosporales</taxon>
        <taxon>Streptomycetaceae</taxon>
        <taxon>Streptomyces</taxon>
    </lineage>
</organism>
<gene>
    <name evidence="2" type="ORF">D0Z67_12490</name>
</gene>
<dbReference type="GO" id="GO:0016747">
    <property type="term" value="F:acyltransferase activity, transferring groups other than amino-acyl groups"/>
    <property type="evidence" value="ECO:0007669"/>
    <property type="project" value="InterPro"/>
</dbReference>
<dbReference type="GeneID" id="300099745"/>
<dbReference type="InterPro" id="IPR016181">
    <property type="entry name" value="Acyl_CoA_acyltransferase"/>
</dbReference>